<gene>
    <name evidence="2" type="ORF">PHATRDRAFT_50200</name>
</gene>
<dbReference type="Gene3D" id="3.30.70.660">
    <property type="entry name" value="Pseudouridine synthase I, catalytic domain, C-terminal subdomain"/>
    <property type="match status" value="1"/>
</dbReference>
<dbReference type="InterPro" id="IPR020103">
    <property type="entry name" value="PsdUridine_synth_cat_dom_sf"/>
</dbReference>
<sequence>MMSRRWILFTTAWIRFGLVVLPAIRAFSFPPTSKLALVRGSCLRRGDRQHWPSDDHPLTSLRNAVSHNPETVSSEVGGGSSGKSSSTATNATSQTIRVPESVLPVCQFCELPFGSRNALFRHLRTDLVCRTRAREANGGGPESLHPITHANVRYDMAWQIAYVRGKDPVPSFTGVASASASFGNPTSTRRPEAERAGILLRKAVEYALNADAAGRTDPINEHRGTTNATVTVSAPIVTLGPSSTQVTVANQRHWILSQPVDTAAAGDVITLSYWGPPTLPGSDESCRARLPRLLNLTQDYLTHATANEDDSLRIRVVSAKYLSSSRRLHAERSCTQQVYHYLLPLRWLPDGDELERWWLRDSKQQQSRDANSDGKEKGGLHTNRFVTPPPSDALRKLRDALRAAESVAVPNRRVRRKPLQSTSPANDGESTEVGTNDSNGFSALPFELKLASSRYGTLAHKAKRAWHNFADPELRGDASPNQEPVWRVLDRARIVEFWSSNTRVSLDNLPTTASKNSREEAIAVLEFRGDNFVAQQIRRIVATALAATHGYTPSDVFEVATRPDVFTKTPIAPGGRLYLQGARFHFDEQRTGEQVFVGEEVVQLNGGTADDATVWVQSELLRQRNSEKLRQEESEWLTRLKYAANEMNLGMDDWSKTDSNLLSLPAAPNSFQAALGELRKIISEGCWPETSIARSNVIRRDDLRHDSKDARAGGSFTVVNPTFRDGLYRDAVGANPLPRANRLFPDLVQAVFALEASLSEHNLKQANGDAGIGIHRKRGEPRPPSSHCAINCNARFTPHVDSGRGAGQSLSMIVGLGDYSGGELVVEGNMHDIRYEPLEFDGWKLRHWTNSYHGERFSLVWFTPEVKDST</sequence>
<dbReference type="HOGENOM" id="CLU_344309_0_0_1"/>
<dbReference type="SUPFAM" id="SSF55120">
    <property type="entry name" value="Pseudouridine synthase"/>
    <property type="match status" value="1"/>
</dbReference>
<dbReference type="GO" id="GO:1990481">
    <property type="term" value="P:mRNA pseudouridine synthesis"/>
    <property type="evidence" value="ECO:0007669"/>
    <property type="project" value="TreeGrafter"/>
</dbReference>
<protein>
    <submittedName>
        <fullName evidence="2">Uncharacterized protein</fullName>
    </submittedName>
</protein>
<feature type="region of interest" description="Disordered" evidence="1">
    <location>
        <begin position="362"/>
        <end position="392"/>
    </location>
</feature>
<dbReference type="PaxDb" id="2850-Phatr50200"/>
<evidence type="ECO:0000313" key="2">
    <source>
        <dbReference type="EMBL" id="EEC43540.1"/>
    </source>
</evidence>
<dbReference type="InParanoid" id="B7GDA4"/>
<dbReference type="eggNOG" id="ENOG502RZDN">
    <property type="taxonomic scope" value="Eukaryota"/>
</dbReference>
<proteinExistence type="predicted"/>
<feature type="compositionally biased region" description="Basic and acidic residues" evidence="1">
    <location>
        <begin position="370"/>
        <end position="379"/>
    </location>
</feature>
<dbReference type="GeneID" id="7198877"/>
<dbReference type="PANTHER" id="PTHR11142:SF4">
    <property type="entry name" value="PSEUDOURIDYLATE SYNTHASE 1 HOMOLOG"/>
    <property type="match status" value="1"/>
</dbReference>
<dbReference type="InterPro" id="IPR020095">
    <property type="entry name" value="PsdUridine_synth_TruA_C"/>
</dbReference>
<dbReference type="InterPro" id="IPR001406">
    <property type="entry name" value="PsdUridine_synth_TruA"/>
</dbReference>
<name>B7GDA4_PHATC</name>
<feature type="compositionally biased region" description="Low complexity" evidence="1">
    <location>
        <begin position="82"/>
        <end position="93"/>
    </location>
</feature>
<feature type="region of interest" description="Disordered" evidence="1">
    <location>
        <begin position="408"/>
        <end position="438"/>
    </location>
</feature>
<keyword evidence="3" id="KW-1185">Reference proteome</keyword>
<dbReference type="GO" id="GO:0009982">
    <property type="term" value="F:pseudouridine synthase activity"/>
    <property type="evidence" value="ECO:0007669"/>
    <property type="project" value="InterPro"/>
</dbReference>
<reference evidence="2 3" key="1">
    <citation type="journal article" date="2008" name="Nature">
        <title>The Phaeodactylum genome reveals the evolutionary history of diatom genomes.</title>
        <authorList>
            <person name="Bowler C."/>
            <person name="Allen A.E."/>
            <person name="Badger J.H."/>
            <person name="Grimwood J."/>
            <person name="Jabbari K."/>
            <person name="Kuo A."/>
            <person name="Maheswari U."/>
            <person name="Martens C."/>
            <person name="Maumus F."/>
            <person name="Otillar R.P."/>
            <person name="Rayko E."/>
            <person name="Salamov A."/>
            <person name="Vandepoele K."/>
            <person name="Beszteri B."/>
            <person name="Gruber A."/>
            <person name="Heijde M."/>
            <person name="Katinka M."/>
            <person name="Mock T."/>
            <person name="Valentin K."/>
            <person name="Verret F."/>
            <person name="Berges J.A."/>
            <person name="Brownlee C."/>
            <person name="Cadoret J.P."/>
            <person name="Chiovitti A."/>
            <person name="Choi C.J."/>
            <person name="Coesel S."/>
            <person name="De Martino A."/>
            <person name="Detter J.C."/>
            <person name="Durkin C."/>
            <person name="Falciatore A."/>
            <person name="Fournet J."/>
            <person name="Haruta M."/>
            <person name="Huysman M.J."/>
            <person name="Jenkins B.D."/>
            <person name="Jiroutova K."/>
            <person name="Jorgensen R.E."/>
            <person name="Joubert Y."/>
            <person name="Kaplan A."/>
            <person name="Kroger N."/>
            <person name="Kroth P.G."/>
            <person name="La Roche J."/>
            <person name="Lindquist E."/>
            <person name="Lommer M."/>
            <person name="Martin-Jezequel V."/>
            <person name="Lopez P.J."/>
            <person name="Lucas S."/>
            <person name="Mangogna M."/>
            <person name="McGinnis K."/>
            <person name="Medlin L.K."/>
            <person name="Montsant A."/>
            <person name="Oudot-Le Secq M.P."/>
            <person name="Napoli C."/>
            <person name="Obornik M."/>
            <person name="Parker M.S."/>
            <person name="Petit J.L."/>
            <person name="Porcel B.M."/>
            <person name="Poulsen N."/>
            <person name="Robison M."/>
            <person name="Rychlewski L."/>
            <person name="Rynearson T.A."/>
            <person name="Schmutz J."/>
            <person name="Shapiro H."/>
            <person name="Siaut M."/>
            <person name="Stanley M."/>
            <person name="Sussman M.R."/>
            <person name="Taylor A.R."/>
            <person name="Vardi A."/>
            <person name="von Dassow P."/>
            <person name="Vyverman W."/>
            <person name="Willis A."/>
            <person name="Wyrwicz L.S."/>
            <person name="Rokhsar D.S."/>
            <person name="Weissenbach J."/>
            <person name="Armbrust E.V."/>
            <person name="Green B.R."/>
            <person name="Van de Peer Y."/>
            <person name="Grigoriev I.V."/>
        </authorList>
    </citation>
    <scope>NUCLEOTIDE SEQUENCE [LARGE SCALE GENOMIC DNA]</scope>
    <source>
        <strain evidence="2 3">CCAP 1055/1</strain>
    </source>
</reference>
<organism evidence="2 3">
    <name type="scientific">Phaeodactylum tricornutum (strain CCAP 1055/1)</name>
    <dbReference type="NCBI Taxonomy" id="556484"/>
    <lineage>
        <taxon>Eukaryota</taxon>
        <taxon>Sar</taxon>
        <taxon>Stramenopiles</taxon>
        <taxon>Ochrophyta</taxon>
        <taxon>Bacillariophyta</taxon>
        <taxon>Bacillariophyceae</taxon>
        <taxon>Bacillariophycidae</taxon>
        <taxon>Naviculales</taxon>
        <taxon>Phaeodactylaceae</taxon>
        <taxon>Phaeodactylum</taxon>
    </lineage>
</organism>
<feature type="region of interest" description="Disordered" evidence="1">
    <location>
        <begin position="49"/>
        <end position="94"/>
    </location>
</feature>
<dbReference type="OrthoDB" id="416253at2759"/>
<dbReference type="KEGG" id="pti:PHATRDRAFT_50200"/>
<accession>B7GDA4</accession>
<evidence type="ECO:0000313" key="3">
    <source>
        <dbReference type="Proteomes" id="UP000000759"/>
    </source>
</evidence>
<dbReference type="RefSeq" id="XP_002185093.1">
    <property type="nucleotide sequence ID" value="XM_002185057.1"/>
</dbReference>
<evidence type="ECO:0000256" key="1">
    <source>
        <dbReference type="SAM" id="MobiDB-lite"/>
    </source>
</evidence>
<dbReference type="PANTHER" id="PTHR11142">
    <property type="entry name" value="PSEUDOURIDYLATE SYNTHASE"/>
    <property type="match status" value="1"/>
</dbReference>
<dbReference type="Proteomes" id="UP000000759">
    <property type="component" value="Chromosome 27"/>
</dbReference>
<reference evidence="3" key="2">
    <citation type="submission" date="2008-08" db="EMBL/GenBank/DDBJ databases">
        <authorList>
            <consortium name="Diatom Consortium"/>
            <person name="Grigoriev I."/>
            <person name="Grimwood J."/>
            <person name="Kuo A."/>
            <person name="Otillar R.P."/>
            <person name="Salamov A."/>
            <person name="Detter J.C."/>
            <person name="Lindquist E."/>
            <person name="Shapiro H."/>
            <person name="Lucas S."/>
            <person name="Glavina del Rio T."/>
            <person name="Pitluck S."/>
            <person name="Rokhsar D."/>
            <person name="Bowler C."/>
        </authorList>
    </citation>
    <scope>GENOME REANNOTATION</scope>
    <source>
        <strain evidence="3">CCAP 1055/1</strain>
    </source>
</reference>
<dbReference type="AlphaFoldDB" id="B7GDA4"/>
<feature type="compositionally biased region" description="Polar residues" evidence="1">
    <location>
        <begin position="60"/>
        <end position="69"/>
    </location>
</feature>
<dbReference type="EMBL" id="CM000629">
    <property type="protein sequence ID" value="EEC43540.1"/>
    <property type="molecule type" value="Genomic_DNA"/>
</dbReference>
<dbReference type="GO" id="GO:0005634">
    <property type="term" value="C:nucleus"/>
    <property type="evidence" value="ECO:0007669"/>
    <property type="project" value="TreeGrafter"/>
</dbReference>
<dbReference type="GO" id="GO:0003723">
    <property type="term" value="F:RNA binding"/>
    <property type="evidence" value="ECO:0007669"/>
    <property type="project" value="InterPro"/>
</dbReference>
<dbReference type="GO" id="GO:0031119">
    <property type="term" value="P:tRNA pseudouridine synthesis"/>
    <property type="evidence" value="ECO:0007669"/>
    <property type="project" value="TreeGrafter"/>
</dbReference>